<evidence type="ECO:0000256" key="1">
    <source>
        <dbReference type="SAM" id="Phobius"/>
    </source>
</evidence>
<protein>
    <submittedName>
        <fullName evidence="2">Stage III sporulation protein AF</fullName>
    </submittedName>
</protein>
<organism evidence="2 3">
    <name type="scientific">Candidatus Stercoripulliclostridium pullicola</name>
    <dbReference type="NCBI Taxonomy" id="2840953"/>
    <lineage>
        <taxon>Bacteria</taxon>
        <taxon>Bacillati</taxon>
        <taxon>Bacillota</taxon>
        <taxon>Clostridia</taxon>
        <taxon>Eubacteriales</taxon>
        <taxon>Candidatus Stercoripulliclostridium</taxon>
    </lineage>
</organism>
<name>A0A940IDF3_9FIRM</name>
<sequence>MSGLSAWIMSITGVVCLGALADVLMAEGSTKKYVKGIVALMVFAAILAPIPAILNGEFDFSIDNSTSSADDAFVTEVTEARYRNAESALESALAARGYEGAVVRIYLGYGGEVPEVVAVVVDVTAAVIIAENENINIKEDVAGYTASALGIEPVRVTVVY</sequence>
<gene>
    <name evidence="2" type="ORF">IAB16_04505</name>
</gene>
<dbReference type="AlphaFoldDB" id="A0A940IDF3"/>
<evidence type="ECO:0000313" key="3">
    <source>
        <dbReference type="Proteomes" id="UP000727857"/>
    </source>
</evidence>
<accession>A0A940IDF3</accession>
<dbReference type="EMBL" id="JADINF010000113">
    <property type="protein sequence ID" value="MBO8424258.1"/>
    <property type="molecule type" value="Genomic_DNA"/>
</dbReference>
<keyword evidence="1" id="KW-0472">Membrane</keyword>
<dbReference type="InterPro" id="IPR014245">
    <property type="entry name" value="Spore_III_AF"/>
</dbReference>
<dbReference type="Pfam" id="PF09581">
    <property type="entry name" value="Spore_III_AF"/>
    <property type="match status" value="1"/>
</dbReference>
<reference evidence="2" key="1">
    <citation type="submission" date="2020-10" db="EMBL/GenBank/DDBJ databases">
        <authorList>
            <person name="Gilroy R."/>
        </authorList>
    </citation>
    <scope>NUCLEOTIDE SEQUENCE</scope>
    <source>
        <strain evidence="2">517</strain>
    </source>
</reference>
<feature type="transmembrane region" description="Helical" evidence="1">
    <location>
        <begin position="6"/>
        <end position="25"/>
    </location>
</feature>
<keyword evidence="1" id="KW-0812">Transmembrane</keyword>
<comment type="caution">
    <text evidence="2">The sequence shown here is derived from an EMBL/GenBank/DDBJ whole genome shotgun (WGS) entry which is preliminary data.</text>
</comment>
<keyword evidence="1" id="KW-1133">Transmembrane helix</keyword>
<feature type="transmembrane region" description="Helical" evidence="1">
    <location>
        <begin position="37"/>
        <end position="54"/>
    </location>
</feature>
<proteinExistence type="predicted"/>
<evidence type="ECO:0000313" key="2">
    <source>
        <dbReference type="EMBL" id="MBO8424258.1"/>
    </source>
</evidence>
<dbReference type="Proteomes" id="UP000727857">
    <property type="component" value="Unassembled WGS sequence"/>
</dbReference>
<reference evidence="2" key="2">
    <citation type="journal article" date="2021" name="PeerJ">
        <title>Extensive microbial diversity within the chicken gut microbiome revealed by metagenomics and culture.</title>
        <authorList>
            <person name="Gilroy R."/>
            <person name="Ravi A."/>
            <person name="Getino M."/>
            <person name="Pursley I."/>
            <person name="Horton D.L."/>
            <person name="Alikhan N.F."/>
            <person name="Baker D."/>
            <person name="Gharbi K."/>
            <person name="Hall N."/>
            <person name="Watson M."/>
            <person name="Adriaenssens E.M."/>
            <person name="Foster-Nyarko E."/>
            <person name="Jarju S."/>
            <person name="Secka A."/>
            <person name="Antonio M."/>
            <person name="Oren A."/>
            <person name="Chaudhuri R.R."/>
            <person name="La Ragione R."/>
            <person name="Hildebrand F."/>
            <person name="Pallen M.J."/>
        </authorList>
    </citation>
    <scope>NUCLEOTIDE SEQUENCE</scope>
    <source>
        <strain evidence="2">517</strain>
    </source>
</reference>